<evidence type="ECO:0000313" key="8">
    <source>
        <dbReference type="EMBL" id="EME67296.1"/>
    </source>
</evidence>
<dbReference type="Pfam" id="PF13459">
    <property type="entry name" value="Fer4_15"/>
    <property type="match status" value="1"/>
</dbReference>
<keyword evidence="3" id="KW-0479">Metal-binding</keyword>
<dbReference type="RefSeq" id="WP_003934262.1">
    <property type="nucleotide sequence ID" value="NZ_AOEX01000011.1"/>
</dbReference>
<accession>M2Y2I6</accession>
<proteinExistence type="predicted"/>
<evidence type="ECO:0000256" key="1">
    <source>
        <dbReference type="ARBA" id="ARBA00001927"/>
    </source>
</evidence>
<evidence type="ECO:0000256" key="7">
    <source>
        <dbReference type="ARBA" id="ARBA00023291"/>
    </source>
</evidence>
<dbReference type="SUPFAM" id="SSF54862">
    <property type="entry name" value="4Fe-4S ferredoxins"/>
    <property type="match status" value="1"/>
</dbReference>
<keyword evidence="9" id="KW-1185">Reference proteome</keyword>
<keyword evidence="2" id="KW-0813">Transport</keyword>
<comment type="cofactor">
    <cofactor evidence="1">
        <name>[3Fe-4S] cluster</name>
        <dbReference type="ChEBI" id="CHEBI:21137"/>
    </cofactor>
</comment>
<evidence type="ECO:0000256" key="4">
    <source>
        <dbReference type="ARBA" id="ARBA00022982"/>
    </source>
</evidence>
<evidence type="ECO:0000256" key="3">
    <source>
        <dbReference type="ARBA" id="ARBA00022723"/>
    </source>
</evidence>
<keyword evidence="5" id="KW-0408">Iron</keyword>
<reference evidence="8 9" key="1">
    <citation type="journal article" date="2013" name="Genome Announc.">
        <title>Draft Genome Sequence of Rhodococcus ruber Strain BKS 20-38.</title>
        <authorList>
            <person name="Bala M."/>
            <person name="Kumar S."/>
            <person name="Raghava G.P."/>
            <person name="Mayilraj S."/>
        </authorList>
    </citation>
    <scope>NUCLEOTIDE SEQUENCE [LARGE SCALE GENOMIC DNA]</scope>
    <source>
        <strain evidence="8 9">BKS 20-38</strain>
    </source>
</reference>
<evidence type="ECO:0000313" key="9">
    <source>
        <dbReference type="Proteomes" id="UP000011731"/>
    </source>
</evidence>
<dbReference type="Gene3D" id="3.30.70.20">
    <property type="match status" value="1"/>
</dbReference>
<dbReference type="EMBL" id="AOEX01000011">
    <property type="protein sequence ID" value="EME67296.1"/>
    <property type="molecule type" value="Genomic_DNA"/>
</dbReference>
<name>M2Y2I6_9NOCA</name>
<dbReference type="PANTHER" id="PTHR36923:SF3">
    <property type="entry name" value="FERREDOXIN"/>
    <property type="match status" value="1"/>
</dbReference>
<evidence type="ECO:0000256" key="2">
    <source>
        <dbReference type="ARBA" id="ARBA00022448"/>
    </source>
</evidence>
<keyword evidence="4" id="KW-0249">Electron transport</keyword>
<evidence type="ECO:0000256" key="5">
    <source>
        <dbReference type="ARBA" id="ARBA00023004"/>
    </source>
</evidence>
<dbReference type="InterPro" id="IPR051269">
    <property type="entry name" value="Fe-S_cluster_ET"/>
</dbReference>
<evidence type="ECO:0000256" key="6">
    <source>
        <dbReference type="ARBA" id="ARBA00023014"/>
    </source>
</evidence>
<comment type="caution">
    <text evidence="8">The sequence shown here is derived from an EMBL/GenBank/DDBJ whole genome shotgun (WGS) entry which is preliminary data.</text>
</comment>
<dbReference type="AlphaFoldDB" id="M2Y2I6"/>
<dbReference type="Proteomes" id="UP000011731">
    <property type="component" value="Unassembled WGS sequence"/>
</dbReference>
<organism evidence="8 9">
    <name type="scientific">Rhodococcus ruber BKS 20-38</name>
    <dbReference type="NCBI Taxonomy" id="1278076"/>
    <lineage>
        <taxon>Bacteria</taxon>
        <taxon>Bacillati</taxon>
        <taxon>Actinomycetota</taxon>
        <taxon>Actinomycetes</taxon>
        <taxon>Mycobacteriales</taxon>
        <taxon>Nocardiaceae</taxon>
        <taxon>Rhodococcus</taxon>
    </lineage>
</organism>
<dbReference type="GO" id="GO:0051538">
    <property type="term" value="F:3 iron, 4 sulfur cluster binding"/>
    <property type="evidence" value="ECO:0007669"/>
    <property type="project" value="UniProtKB-KW"/>
</dbReference>
<gene>
    <name evidence="8" type="ORF">G352_00922</name>
</gene>
<protein>
    <submittedName>
        <fullName evidence="8">Ferredoxin</fullName>
    </submittedName>
</protein>
<dbReference type="GO" id="GO:0046872">
    <property type="term" value="F:metal ion binding"/>
    <property type="evidence" value="ECO:0007669"/>
    <property type="project" value="UniProtKB-KW"/>
</dbReference>
<keyword evidence="6" id="KW-0411">Iron-sulfur</keyword>
<dbReference type="PANTHER" id="PTHR36923">
    <property type="entry name" value="FERREDOXIN"/>
    <property type="match status" value="1"/>
</dbReference>
<sequence length="69" mass="7667">MRIKLDRTLCDGFGICAVHAPETFSLDEWGYVSLHAGRSEVADEHKDGVRRAILDCPVHAIIELPHKAV</sequence>
<keyword evidence="7" id="KW-0003">3Fe-4S</keyword>